<comment type="caution">
    <text evidence="1">The sequence shown here is derived from an EMBL/GenBank/DDBJ whole genome shotgun (WGS) entry which is preliminary data.</text>
</comment>
<evidence type="ECO:0000313" key="1">
    <source>
        <dbReference type="EMBL" id="MBB3771508.1"/>
    </source>
</evidence>
<gene>
    <name evidence="1" type="ORF">FHS55_002107</name>
</gene>
<accession>A0A839Z9V8</accession>
<evidence type="ECO:0000313" key="2">
    <source>
        <dbReference type="Proteomes" id="UP000533469"/>
    </source>
</evidence>
<protein>
    <recommendedName>
        <fullName evidence="3">DUF4376 domain-containing protein</fullName>
    </recommendedName>
</protein>
<proteinExistence type="predicted"/>
<name>A0A839Z9V8_9HYPH</name>
<sequence>MKYLRIKAGLAVETFESDGDIETMFHPSLIWAPASEADVGWSYADGVWSPPPAPPEVDLIALKSSLKSYIDAEAEAERVKYITAGAGQAMTYQAKAEEARRLADDASPAPSDYPLLSAEIGITAGTLADVGAVVLAAYQQWLAIGAAIEAVRLGGKKAVDAAATPEAAQAAAAVIWPAIG</sequence>
<dbReference type="Proteomes" id="UP000533469">
    <property type="component" value="Unassembled WGS sequence"/>
</dbReference>
<keyword evidence="2" id="KW-1185">Reference proteome</keyword>
<dbReference type="RefSeq" id="WP_183189654.1">
    <property type="nucleotide sequence ID" value="NZ_JACICD010000003.1"/>
</dbReference>
<dbReference type="AlphaFoldDB" id="A0A839Z9V8"/>
<dbReference type="EMBL" id="JACICD010000003">
    <property type="protein sequence ID" value="MBB3771508.1"/>
    <property type="molecule type" value="Genomic_DNA"/>
</dbReference>
<organism evidence="1 2">
    <name type="scientific">Ancylobacter tetraedralis</name>
    <dbReference type="NCBI Taxonomy" id="217068"/>
    <lineage>
        <taxon>Bacteria</taxon>
        <taxon>Pseudomonadati</taxon>
        <taxon>Pseudomonadota</taxon>
        <taxon>Alphaproteobacteria</taxon>
        <taxon>Hyphomicrobiales</taxon>
        <taxon>Xanthobacteraceae</taxon>
        <taxon>Ancylobacter</taxon>
    </lineage>
</organism>
<reference evidence="1 2" key="1">
    <citation type="submission" date="2020-08" db="EMBL/GenBank/DDBJ databases">
        <title>Genomic Encyclopedia of Type Strains, Phase IV (KMG-IV): sequencing the most valuable type-strain genomes for metagenomic binning, comparative biology and taxonomic classification.</title>
        <authorList>
            <person name="Goeker M."/>
        </authorList>
    </citation>
    <scope>NUCLEOTIDE SEQUENCE [LARGE SCALE GENOMIC DNA]</scope>
    <source>
        <strain evidence="1 2">DSM 5895</strain>
    </source>
</reference>
<evidence type="ECO:0008006" key="3">
    <source>
        <dbReference type="Google" id="ProtNLM"/>
    </source>
</evidence>